<reference evidence="2 3" key="1">
    <citation type="submission" date="2019-12" db="EMBL/GenBank/DDBJ databases">
        <authorList>
            <person name="Alioto T."/>
            <person name="Alioto T."/>
            <person name="Gomez Garrido J."/>
        </authorList>
    </citation>
    <scope>NUCLEOTIDE SEQUENCE [LARGE SCALE GENOMIC DNA]</scope>
</reference>
<dbReference type="EMBL" id="CACTIH010005598">
    <property type="protein sequence ID" value="CAA2998574.1"/>
    <property type="molecule type" value="Genomic_DNA"/>
</dbReference>
<evidence type="ECO:0000256" key="1">
    <source>
        <dbReference type="SAM" id="SignalP"/>
    </source>
</evidence>
<feature type="signal peptide" evidence="1">
    <location>
        <begin position="1"/>
        <end position="24"/>
    </location>
</feature>
<accession>A0A8S0T2I1</accession>
<gene>
    <name evidence="2" type="ORF">OLEA9_A034048</name>
</gene>
<proteinExistence type="predicted"/>
<sequence length="94" mass="10273">MFARGKTTGHTISLCVIVPWKILATAGWGTVTARCRRVALDPDQNFLSSLAVAWEATNEVKISEGRKQIQSLPLLKLEIGVEQCRPSLALGLKL</sequence>
<evidence type="ECO:0000313" key="2">
    <source>
        <dbReference type="EMBL" id="CAA2998574.1"/>
    </source>
</evidence>
<name>A0A8S0T2I1_OLEEU</name>
<feature type="chain" id="PRO_5035801738" evidence="1">
    <location>
        <begin position="25"/>
        <end position="94"/>
    </location>
</feature>
<protein>
    <submittedName>
        <fullName evidence="2">Uncharacterized protein</fullName>
    </submittedName>
</protein>
<keyword evidence="1" id="KW-0732">Signal</keyword>
<dbReference type="Proteomes" id="UP000594638">
    <property type="component" value="Unassembled WGS sequence"/>
</dbReference>
<dbReference type="Gramene" id="OE9A034048T1">
    <property type="protein sequence ID" value="OE9A034048C1"/>
    <property type="gene ID" value="OE9A034048"/>
</dbReference>
<keyword evidence="3" id="KW-1185">Reference proteome</keyword>
<evidence type="ECO:0000313" key="3">
    <source>
        <dbReference type="Proteomes" id="UP000594638"/>
    </source>
</evidence>
<organism evidence="2 3">
    <name type="scientific">Olea europaea subsp. europaea</name>
    <dbReference type="NCBI Taxonomy" id="158383"/>
    <lineage>
        <taxon>Eukaryota</taxon>
        <taxon>Viridiplantae</taxon>
        <taxon>Streptophyta</taxon>
        <taxon>Embryophyta</taxon>
        <taxon>Tracheophyta</taxon>
        <taxon>Spermatophyta</taxon>
        <taxon>Magnoliopsida</taxon>
        <taxon>eudicotyledons</taxon>
        <taxon>Gunneridae</taxon>
        <taxon>Pentapetalae</taxon>
        <taxon>asterids</taxon>
        <taxon>lamiids</taxon>
        <taxon>Lamiales</taxon>
        <taxon>Oleaceae</taxon>
        <taxon>Oleeae</taxon>
        <taxon>Olea</taxon>
    </lineage>
</organism>
<dbReference type="AlphaFoldDB" id="A0A8S0T2I1"/>
<comment type="caution">
    <text evidence="2">The sequence shown here is derived from an EMBL/GenBank/DDBJ whole genome shotgun (WGS) entry which is preliminary data.</text>
</comment>